<dbReference type="EMBL" id="PNBA02000006">
    <property type="protein sequence ID" value="KAG6419699.1"/>
    <property type="molecule type" value="Genomic_DNA"/>
</dbReference>
<reference evidence="3" key="2">
    <citation type="submission" date="2020-08" db="EMBL/GenBank/DDBJ databases">
        <title>Plant Genome Project.</title>
        <authorList>
            <person name="Zhang R.-G."/>
        </authorList>
    </citation>
    <scope>NUCLEOTIDE SEQUENCE</scope>
    <source>
        <strain evidence="3">Huo1</strain>
        <tissue evidence="3">Leaf</tissue>
    </source>
</reference>
<name>A0A8X8ZXR9_SALSN</name>
<keyword evidence="4" id="KW-1185">Reference proteome</keyword>
<feature type="region of interest" description="Disordered" evidence="1">
    <location>
        <begin position="25"/>
        <end position="60"/>
    </location>
</feature>
<evidence type="ECO:0000256" key="1">
    <source>
        <dbReference type="SAM" id="MobiDB-lite"/>
    </source>
</evidence>
<gene>
    <name evidence="3" type="ORF">SASPL_116209</name>
</gene>
<reference evidence="3" key="1">
    <citation type="submission" date="2018-01" db="EMBL/GenBank/DDBJ databases">
        <authorList>
            <person name="Mao J.F."/>
        </authorList>
    </citation>
    <scope>NUCLEOTIDE SEQUENCE</scope>
    <source>
        <strain evidence="3">Huo1</strain>
        <tissue evidence="3">Leaf</tissue>
    </source>
</reference>
<evidence type="ECO:0000313" key="4">
    <source>
        <dbReference type="Proteomes" id="UP000298416"/>
    </source>
</evidence>
<proteinExistence type="predicted"/>
<keyword evidence="2" id="KW-0812">Transmembrane</keyword>
<protein>
    <submittedName>
        <fullName evidence="3">Uncharacterized protein</fullName>
    </submittedName>
</protein>
<evidence type="ECO:0000256" key="2">
    <source>
        <dbReference type="SAM" id="Phobius"/>
    </source>
</evidence>
<feature type="compositionally biased region" description="Basic and acidic residues" evidence="1">
    <location>
        <begin position="48"/>
        <end position="60"/>
    </location>
</feature>
<evidence type="ECO:0000313" key="3">
    <source>
        <dbReference type="EMBL" id="KAG6419699.1"/>
    </source>
</evidence>
<sequence>MGAAASADGVHGRAADAGLLGDALGLQGEDGEAEDGVPLQPPAAAADAPHRRPTTSERTTRLPTMIQSRLVLLLLFVLVHYQSWLSLSIYNGL</sequence>
<accession>A0A8X8ZXR9</accession>
<dbReference type="Proteomes" id="UP000298416">
    <property type="component" value="Unassembled WGS sequence"/>
</dbReference>
<feature type="transmembrane region" description="Helical" evidence="2">
    <location>
        <begin position="70"/>
        <end position="90"/>
    </location>
</feature>
<organism evidence="3">
    <name type="scientific">Salvia splendens</name>
    <name type="common">Scarlet sage</name>
    <dbReference type="NCBI Taxonomy" id="180675"/>
    <lineage>
        <taxon>Eukaryota</taxon>
        <taxon>Viridiplantae</taxon>
        <taxon>Streptophyta</taxon>
        <taxon>Embryophyta</taxon>
        <taxon>Tracheophyta</taxon>
        <taxon>Spermatophyta</taxon>
        <taxon>Magnoliopsida</taxon>
        <taxon>eudicotyledons</taxon>
        <taxon>Gunneridae</taxon>
        <taxon>Pentapetalae</taxon>
        <taxon>asterids</taxon>
        <taxon>lamiids</taxon>
        <taxon>Lamiales</taxon>
        <taxon>Lamiaceae</taxon>
        <taxon>Nepetoideae</taxon>
        <taxon>Mentheae</taxon>
        <taxon>Salviinae</taxon>
        <taxon>Salvia</taxon>
        <taxon>Salvia subgen. Calosphace</taxon>
        <taxon>core Calosphace</taxon>
    </lineage>
</organism>
<keyword evidence="2" id="KW-1133">Transmembrane helix</keyword>
<dbReference type="AlphaFoldDB" id="A0A8X8ZXR9"/>
<keyword evidence="2" id="KW-0472">Membrane</keyword>
<comment type="caution">
    <text evidence="3">The sequence shown here is derived from an EMBL/GenBank/DDBJ whole genome shotgun (WGS) entry which is preliminary data.</text>
</comment>